<comment type="caution">
    <text evidence="3">The sequence shown here is derived from an EMBL/GenBank/DDBJ whole genome shotgun (WGS) entry which is preliminary data.</text>
</comment>
<protein>
    <submittedName>
        <fullName evidence="3">Polysaccharide deacetylase family protein</fullName>
    </submittedName>
</protein>
<dbReference type="Pfam" id="PF01522">
    <property type="entry name" value="Polysacc_deac_1"/>
    <property type="match status" value="1"/>
</dbReference>
<dbReference type="SUPFAM" id="SSF88713">
    <property type="entry name" value="Glycoside hydrolase/deacetylase"/>
    <property type="match status" value="1"/>
</dbReference>
<sequence>MLNFRNTNIVFVLLLVILAWLHISFGIPYWYFVAALLVYSLILFWGCYYVGSNFFIDITCKGTTEKKEVAITFDDGPAQNHTADILAILAKNNIHAAFFCIGHHVEKNESLLEQVHLQGHIVGNHSYSHAHLFDLFPARKMYADLAAMDTATLKAIGVKPRLFRPPYGVTNPTVRKAIINGNYIPVGWSIRSLDTVITDKQKLLGRVAGVKPGDIILFHDTSKTTVDILQTFIDHVHRSGFTFVRLDKLLNVEPYV</sequence>
<keyword evidence="1" id="KW-0812">Transmembrane</keyword>
<dbReference type="InterPro" id="IPR011330">
    <property type="entry name" value="Glyco_hydro/deAcase_b/a-brl"/>
</dbReference>
<dbReference type="EMBL" id="JADWYR010000001">
    <property type="protein sequence ID" value="MBG9376662.1"/>
    <property type="molecule type" value="Genomic_DNA"/>
</dbReference>
<dbReference type="AlphaFoldDB" id="A0A931GYL7"/>
<keyword evidence="1" id="KW-0472">Membrane</keyword>
<dbReference type="InterPro" id="IPR002509">
    <property type="entry name" value="NODB_dom"/>
</dbReference>
<keyword evidence="1" id="KW-1133">Transmembrane helix</keyword>
<dbReference type="InterPro" id="IPR050248">
    <property type="entry name" value="Polysacc_deacetylase_ArnD"/>
</dbReference>
<dbReference type="RefSeq" id="WP_196990664.1">
    <property type="nucleotide sequence ID" value="NZ_JADWYR010000001.1"/>
</dbReference>
<gene>
    <name evidence="3" type="ORF">I5907_10475</name>
</gene>
<dbReference type="PANTHER" id="PTHR10587:SF125">
    <property type="entry name" value="POLYSACCHARIDE DEACETYLASE YHEN-RELATED"/>
    <property type="match status" value="1"/>
</dbReference>
<dbReference type="GO" id="GO:0005975">
    <property type="term" value="P:carbohydrate metabolic process"/>
    <property type="evidence" value="ECO:0007669"/>
    <property type="project" value="InterPro"/>
</dbReference>
<evidence type="ECO:0000259" key="2">
    <source>
        <dbReference type="PROSITE" id="PS51677"/>
    </source>
</evidence>
<feature type="transmembrane region" description="Helical" evidence="1">
    <location>
        <begin position="29"/>
        <end position="51"/>
    </location>
</feature>
<organism evidence="3 4">
    <name type="scientific">Panacibacter microcysteis</name>
    <dbReference type="NCBI Taxonomy" id="2793269"/>
    <lineage>
        <taxon>Bacteria</taxon>
        <taxon>Pseudomonadati</taxon>
        <taxon>Bacteroidota</taxon>
        <taxon>Chitinophagia</taxon>
        <taxon>Chitinophagales</taxon>
        <taxon>Chitinophagaceae</taxon>
        <taxon>Panacibacter</taxon>
    </lineage>
</organism>
<dbReference type="Gene3D" id="3.20.20.370">
    <property type="entry name" value="Glycoside hydrolase/deacetylase"/>
    <property type="match status" value="1"/>
</dbReference>
<name>A0A931GYL7_9BACT</name>
<dbReference type="Proteomes" id="UP000628448">
    <property type="component" value="Unassembled WGS sequence"/>
</dbReference>
<evidence type="ECO:0000313" key="3">
    <source>
        <dbReference type="EMBL" id="MBG9376662.1"/>
    </source>
</evidence>
<keyword evidence="4" id="KW-1185">Reference proteome</keyword>
<proteinExistence type="predicted"/>
<dbReference type="PANTHER" id="PTHR10587">
    <property type="entry name" value="GLYCOSYL TRANSFERASE-RELATED"/>
    <property type="match status" value="1"/>
</dbReference>
<dbReference type="GO" id="GO:0016810">
    <property type="term" value="F:hydrolase activity, acting on carbon-nitrogen (but not peptide) bonds"/>
    <property type="evidence" value="ECO:0007669"/>
    <property type="project" value="InterPro"/>
</dbReference>
<feature type="domain" description="NodB homology" evidence="2">
    <location>
        <begin position="67"/>
        <end position="244"/>
    </location>
</feature>
<evidence type="ECO:0000313" key="4">
    <source>
        <dbReference type="Proteomes" id="UP000628448"/>
    </source>
</evidence>
<accession>A0A931GYL7</accession>
<feature type="transmembrane region" description="Helical" evidence="1">
    <location>
        <begin position="7"/>
        <end position="23"/>
    </location>
</feature>
<dbReference type="PROSITE" id="PS51677">
    <property type="entry name" value="NODB"/>
    <property type="match status" value="1"/>
</dbReference>
<evidence type="ECO:0000256" key="1">
    <source>
        <dbReference type="SAM" id="Phobius"/>
    </source>
</evidence>
<dbReference type="CDD" id="cd10917">
    <property type="entry name" value="CE4_NodB_like_6s_7s"/>
    <property type="match status" value="1"/>
</dbReference>
<reference evidence="3" key="1">
    <citation type="submission" date="2020-11" db="EMBL/GenBank/DDBJ databases">
        <title>Bacterial whole genome sequence for Panacibacter sp. DH6.</title>
        <authorList>
            <person name="Le V."/>
            <person name="Ko S."/>
            <person name="Ahn C.-Y."/>
            <person name="Oh H.-M."/>
        </authorList>
    </citation>
    <scope>NUCLEOTIDE SEQUENCE</scope>
    <source>
        <strain evidence="3">DH6</strain>
    </source>
</reference>